<keyword evidence="1" id="KW-0472">Membrane</keyword>
<proteinExistence type="predicted"/>
<protein>
    <submittedName>
        <fullName evidence="2">Putative membrane protein</fullName>
    </submittedName>
</protein>
<organism evidence="2 3">
    <name type="scientific">Brevibacillus phage Jenst</name>
    <dbReference type="NCBI Taxonomy" id="1691954"/>
    <lineage>
        <taxon>Viruses</taxon>
        <taxon>Duplodnaviria</taxon>
        <taxon>Heunggongvirae</taxon>
        <taxon>Uroviricota</taxon>
        <taxon>Caudoviricetes</taxon>
        <taxon>Jenstvirus</taxon>
        <taxon>Jenstvirus jenst</taxon>
    </lineage>
</organism>
<gene>
    <name evidence="2" type="ORF">JENST_57</name>
</gene>
<evidence type="ECO:0000256" key="1">
    <source>
        <dbReference type="SAM" id="Phobius"/>
    </source>
</evidence>
<evidence type="ECO:0000313" key="3">
    <source>
        <dbReference type="Proteomes" id="UP000208104"/>
    </source>
</evidence>
<dbReference type="RefSeq" id="YP_009199118.1">
    <property type="nucleotide sequence ID" value="NC_028805.1"/>
</dbReference>
<keyword evidence="3" id="KW-1185">Reference proteome</keyword>
<keyword evidence="1" id="KW-1133">Transmembrane helix</keyword>
<dbReference type="KEGG" id="vg:26626005"/>
<evidence type="ECO:0000313" key="2">
    <source>
        <dbReference type="EMBL" id="ALA07187.1"/>
    </source>
</evidence>
<dbReference type="Proteomes" id="UP000208104">
    <property type="component" value="Segment"/>
</dbReference>
<sequence length="99" mass="10603">MEMIAMFILVAFLTETLTEILKNMIPNDTIQDKGTYVLSIVIGVILAYAFALNPFALVGAAKHVSIVSAGLIASRGANFVNGFMKQVGIIKSGSLNQKK</sequence>
<feature type="transmembrane region" description="Helical" evidence="1">
    <location>
        <begin position="34"/>
        <end position="58"/>
    </location>
</feature>
<accession>A0A0K2CMZ0</accession>
<reference evidence="2 3" key="1">
    <citation type="journal article" date="2015" name="Genome Announc.">
        <title>Genome Sequences of Five Additional Brevibacillus laterosporus Bacteriophages.</title>
        <authorList>
            <person name="Merrill B.D."/>
            <person name="Berg J.A."/>
            <person name="Graves K.A."/>
            <person name="Ward A.T."/>
            <person name="Hilton J.A."/>
            <person name="Wake B.N."/>
            <person name="Grose J.H."/>
            <person name="Breakwell D.P."/>
            <person name="Burnett S.H."/>
        </authorList>
    </citation>
    <scope>NUCLEOTIDE SEQUENCE [LARGE SCALE GENOMIC DNA]</scope>
</reference>
<keyword evidence="1" id="KW-0812">Transmembrane</keyword>
<dbReference type="EMBL" id="KT151955">
    <property type="protein sequence ID" value="ALA07187.1"/>
    <property type="molecule type" value="Genomic_DNA"/>
</dbReference>
<dbReference type="GeneID" id="26626005"/>
<dbReference type="OrthoDB" id="41220at10239"/>
<name>A0A0K2CMZ0_9CAUD</name>